<keyword evidence="1" id="KW-0472">Membrane</keyword>
<keyword evidence="1" id="KW-0812">Transmembrane</keyword>
<feature type="transmembrane region" description="Helical" evidence="1">
    <location>
        <begin position="33"/>
        <end position="52"/>
    </location>
</feature>
<evidence type="ECO:0000313" key="3">
    <source>
        <dbReference type="WBParaSite" id="nRc.2.0.1.t25393-RA"/>
    </source>
</evidence>
<name>A0A915JH20_ROMCU</name>
<organism evidence="2 3">
    <name type="scientific">Romanomermis culicivorax</name>
    <name type="common">Nematode worm</name>
    <dbReference type="NCBI Taxonomy" id="13658"/>
    <lineage>
        <taxon>Eukaryota</taxon>
        <taxon>Metazoa</taxon>
        <taxon>Ecdysozoa</taxon>
        <taxon>Nematoda</taxon>
        <taxon>Enoplea</taxon>
        <taxon>Dorylaimia</taxon>
        <taxon>Mermithida</taxon>
        <taxon>Mermithoidea</taxon>
        <taxon>Mermithidae</taxon>
        <taxon>Romanomermis</taxon>
    </lineage>
</organism>
<dbReference type="WBParaSite" id="nRc.2.0.1.t25393-RA">
    <property type="protein sequence ID" value="nRc.2.0.1.t25393-RA"/>
    <property type="gene ID" value="nRc.2.0.1.g25393"/>
</dbReference>
<proteinExistence type="predicted"/>
<reference evidence="3" key="1">
    <citation type="submission" date="2022-11" db="UniProtKB">
        <authorList>
            <consortium name="WormBaseParasite"/>
        </authorList>
    </citation>
    <scope>IDENTIFICATION</scope>
</reference>
<evidence type="ECO:0000256" key="1">
    <source>
        <dbReference type="SAM" id="Phobius"/>
    </source>
</evidence>
<sequence length="88" mass="9128">MSLAGHGINGFKRNMEMVCGQPVAGSAACARLILSWVVIAIASTGGVFIVGIQQHWIGECGLIDGFLGHCAGDSVDVCINFHGMCGLH</sequence>
<keyword evidence="2" id="KW-1185">Reference proteome</keyword>
<keyword evidence="1" id="KW-1133">Transmembrane helix</keyword>
<dbReference type="AlphaFoldDB" id="A0A915JH20"/>
<protein>
    <submittedName>
        <fullName evidence="3">Uncharacterized protein</fullName>
    </submittedName>
</protein>
<evidence type="ECO:0000313" key="2">
    <source>
        <dbReference type="Proteomes" id="UP000887565"/>
    </source>
</evidence>
<dbReference type="Proteomes" id="UP000887565">
    <property type="component" value="Unplaced"/>
</dbReference>
<accession>A0A915JH20</accession>